<dbReference type="EMBL" id="PRDK01000009">
    <property type="protein sequence ID" value="MBE8715321.1"/>
    <property type="molecule type" value="Genomic_DNA"/>
</dbReference>
<reference evidence="5" key="1">
    <citation type="submission" date="2018-02" db="EMBL/GenBank/DDBJ databases">
        <authorList>
            <person name="Vasarhelyi B.M."/>
            <person name="Deshmukh S."/>
            <person name="Balint B."/>
            <person name="Kukolya J."/>
        </authorList>
    </citation>
    <scope>NUCLEOTIDE SEQUENCE</scope>
    <source>
        <strain evidence="5">KB22</strain>
    </source>
</reference>
<dbReference type="PANTHER" id="PTHR24185:SF1">
    <property type="entry name" value="CALCIUM-INDEPENDENT PHOSPHOLIPASE A2-GAMMA"/>
    <property type="match status" value="1"/>
</dbReference>
<organism evidence="5 6">
    <name type="scientific">Sphingobacterium hungaricum</name>
    <dbReference type="NCBI Taxonomy" id="2082723"/>
    <lineage>
        <taxon>Bacteria</taxon>
        <taxon>Pseudomonadati</taxon>
        <taxon>Bacteroidota</taxon>
        <taxon>Sphingobacteriia</taxon>
        <taxon>Sphingobacteriales</taxon>
        <taxon>Sphingobacteriaceae</taxon>
        <taxon>Sphingobacterium</taxon>
    </lineage>
</organism>
<protein>
    <recommendedName>
        <fullName evidence="4">PNPLA domain-containing protein</fullName>
    </recommendedName>
</protein>
<dbReference type="Pfam" id="PF01734">
    <property type="entry name" value="Patatin"/>
    <property type="match status" value="1"/>
</dbReference>
<dbReference type="AlphaFoldDB" id="A0A928UY03"/>
<evidence type="ECO:0000259" key="4">
    <source>
        <dbReference type="Pfam" id="PF01734"/>
    </source>
</evidence>
<keyword evidence="6" id="KW-1185">Reference proteome</keyword>
<name>A0A928UY03_9SPHI</name>
<dbReference type="Gene3D" id="3.40.1090.10">
    <property type="entry name" value="Cytosolic phospholipase A2 catalytic domain"/>
    <property type="match status" value="1"/>
</dbReference>
<accession>A0A928UY03</accession>
<dbReference type="GO" id="GO:0016020">
    <property type="term" value="C:membrane"/>
    <property type="evidence" value="ECO:0007669"/>
    <property type="project" value="TreeGrafter"/>
</dbReference>
<dbReference type="GO" id="GO:0019369">
    <property type="term" value="P:arachidonate metabolic process"/>
    <property type="evidence" value="ECO:0007669"/>
    <property type="project" value="TreeGrafter"/>
</dbReference>
<dbReference type="SUPFAM" id="SSF52151">
    <property type="entry name" value="FabD/lysophospholipase-like"/>
    <property type="match status" value="1"/>
</dbReference>
<dbReference type="InterPro" id="IPR016035">
    <property type="entry name" value="Acyl_Trfase/lysoPLipase"/>
</dbReference>
<keyword evidence="1" id="KW-0378">Hydrolase</keyword>
<comment type="caution">
    <text evidence="5">The sequence shown here is derived from an EMBL/GenBank/DDBJ whole genome shotgun (WGS) entry which is preliminary data.</text>
</comment>
<evidence type="ECO:0000313" key="6">
    <source>
        <dbReference type="Proteomes" id="UP000616201"/>
    </source>
</evidence>
<dbReference type="InterPro" id="IPR002641">
    <property type="entry name" value="PNPLA_dom"/>
</dbReference>
<evidence type="ECO:0000313" key="5">
    <source>
        <dbReference type="EMBL" id="MBE8715321.1"/>
    </source>
</evidence>
<gene>
    <name evidence="5" type="ORF">C4F49_16735</name>
</gene>
<feature type="domain" description="PNPLA" evidence="4">
    <location>
        <begin position="31"/>
        <end position="97"/>
    </location>
</feature>
<dbReference type="Proteomes" id="UP000616201">
    <property type="component" value="Unassembled WGS sequence"/>
</dbReference>
<keyword evidence="2" id="KW-0442">Lipid degradation</keyword>
<evidence type="ECO:0000256" key="1">
    <source>
        <dbReference type="ARBA" id="ARBA00022801"/>
    </source>
</evidence>
<evidence type="ECO:0000256" key="2">
    <source>
        <dbReference type="ARBA" id="ARBA00022963"/>
    </source>
</evidence>
<sequence>MHDGVRTDRRINKFRLIIPMDTVHQKTFKILSIDGGGIKGLYSASILEQFEKKFECLTSDHFDMICGTSTGGADCPSLIAKNSSKRYRSVLYQKWSAYISGAQSVDVIYKTDPILWKVQ</sequence>
<dbReference type="GO" id="GO:0047499">
    <property type="term" value="F:calcium-independent phospholipase A2 activity"/>
    <property type="evidence" value="ECO:0007669"/>
    <property type="project" value="TreeGrafter"/>
</dbReference>
<keyword evidence="3" id="KW-0443">Lipid metabolism</keyword>
<proteinExistence type="predicted"/>
<dbReference type="GO" id="GO:0016042">
    <property type="term" value="P:lipid catabolic process"/>
    <property type="evidence" value="ECO:0007669"/>
    <property type="project" value="UniProtKB-KW"/>
</dbReference>
<evidence type="ECO:0000256" key="3">
    <source>
        <dbReference type="ARBA" id="ARBA00023098"/>
    </source>
</evidence>
<dbReference type="PANTHER" id="PTHR24185">
    <property type="entry name" value="CALCIUM-INDEPENDENT PHOSPHOLIPASE A2-GAMMA"/>
    <property type="match status" value="1"/>
</dbReference>